<keyword evidence="2" id="KW-1133">Transmembrane helix</keyword>
<dbReference type="AlphaFoldDB" id="A0A6J8DBX4"/>
<keyword evidence="2" id="KW-0472">Membrane</keyword>
<dbReference type="Proteomes" id="UP000507470">
    <property type="component" value="Unassembled WGS sequence"/>
</dbReference>
<dbReference type="OrthoDB" id="6149413at2759"/>
<sequence>MTDIEKSWCICRCCKWICRRIKYIFCCLCCRPFCWLSRQSSGYDQLEGTVGKGKYPASQAECRQEIDKLNGEVENLTWRLQDKNNEIKDLKQEKDVALSRLSEMMGSKLRDSNPAIADLNDQNRPMKLAEQFTELYENEWTDAYTALQELTEEGSEEKITDIESIGILLHILKEINEECVNDSSLQLSGLKKAFQCLPGDDCKEYFKMFKDVLKSQATKYLPLICRKLFDIESNCKTVQKFKTVCQPYIELCVKICYLSAVQDPPMFLDFEPNDTFDRSTFKEFTVQGSRVDYLVWPALLIQKDGAILSKGVQKECTRRLTMGDSWNPSFSDSDSDDNPIYVARDPRKDKHFDRKQELLWNCKGKVGKVGQGKEPLVIAVIGPPGCGKSSFLNTIFAAFSNDHWSEYAKYGEFGRRGKQVTRRLKSFQKKDYYKDRDEYLLPTFLDMTGFEDDDAPLNKELLNIVLCGKLKEGEELHDVIKYGQHFGVNAVKEKYFGGNYFGIIRKQESRNPVSKLFDFSIIENREEYLRVNRIFVVCSANPDQPLPENLFEAITDITNRERDITLYGVLTQADKYKSRDQKVLKREKEFMRALGIPKNRFARVKNYCPDIDPKLTYEDTIIPSLDVPVLRLMRQVLTAEPTDQDYEHRRTKNGKYVPNLSDPWVASKTAVTVALLLFALFKLFKLFGTFLKKIN</sequence>
<dbReference type="Gene3D" id="3.40.50.300">
    <property type="entry name" value="P-loop containing nucleotide triphosphate hydrolases"/>
    <property type="match status" value="1"/>
</dbReference>
<feature type="coiled-coil region" evidence="1">
    <location>
        <begin position="59"/>
        <end position="100"/>
    </location>
</feature>
<evidence type="ECO:0000256" key="1">
    <source>
        <dbReference type="SAM" id="Coils"/>
    </source>
</evidence>
<accession>A0A6J8DBX4</accession>
<name>A0A6J8DBX4_MYTCO</name>
<keyword evidence="2" id="KW-0812">Transmembrane</keyword>
<proteinExistence type="predicted"/>
<evidence type="ECO:0000313" key="5">
    <source>
        <dbReference type="Proteomes" id="UP000507470"/>
    </source>
</evidence>
<evidence type="ECO:0000256" key="2">
    <source>
        <dbReference type="SAM" id="Phobius"/>
    </source>
</evidence>
<feature type="transmembrane region" description="Helical" evidence="2">
    <location>
        <begin position="664"/>
        <end position="684"/>
    </location>
</feature>
<evidence type="ECO:0000313" key="4">
    <source>
        <dbReference type="EMBL" id="CAC5404620.1"/>
    </source>
</evidence>
<dbReference type="Pfam" id="PF16026">
    <property type="entry name" value="MIEAP"/>
    <property type="match status" value="1"/>
</dbReference>
<dbReference type="InterPro" id="IPR031981">
    <property type="entry name" value="MIEAP_C"/>
</dbReference>
<dbReference type="EMBL" id="CACVKT020006986">
    <property type="protein sequence ID" value="CAC5404620.1"/>
    <property type="molecule type" value="Genomic_DNA"/>
</dbReference>
<organism evidence="4 5">
    <name type="scientific">Mytilus coruscus</name>
    <name type="common">Sea mussel</name>
    <dbReference type="NCBI Taxonomy" id="42192"/>
    <lineage>
        <taxon>Eukaryota</taxon>
        <taxon>Metazoa</taxon>
        <taxon>Spiralia</taxon>
        <taxon>Lophotrochozoa</taxon>
        <taxon>Mollusca</taxon>
        <taxon>Bivalvia</taxon>
        <taxon>Autobranchia</taxon>
        <taxon>Pteriomorphia</taxon>
        <taxon>Mytilida</taxon>
        <taxon>Mytiloidea</taxon>
        <taxon>Mytilidae</taxon>
        <taxon>Mytilinae</taxon>
        <taxon>Mytilus</taxon>
    </lineage>
</organism>
<keyword evidence="5" id="KW-1185">Reference proteome</keyword>
<protein>
    <recommendedName>
        <fullName evidence="3">Mitochondria-eating protein C-terminal domain-containing protein</fullName>
    </recommendedName>
</protein>
<gene>
    <name evidence="4" type="ORF">MCOR_38383</name>
</gene>
<feature type="domain" description="Mitochondria-eating protein C-terminal" evidence="3">
    <location>
        <begin position="124"/>
        <end position="312"/>
    </location>
</feature>
<dbReference type="SUPFAM" id="SSF52540">
    <property type="entry name" value="P-loop containing nucleoside triphosphate hydrolases"/>
    <property type="match status" value="1"/>
</dbReference>
<dbReference type="InterPro" id="IPR027417">
    <property type="entry name" value="P-loop_NTPase"/>
</dbReference>
<evidence type="ECO:0000259" key="3">
    <source>
        <dbReference type="Pfam" id="PF16026"/>
    </source>
</evidence>
<reference evidence="4 5" key="1">
    <citation type="submission" date="2020-06" db="EMBL/GenBank/DDBJ databases">
        <authorList>
            <person name="Li R."/>
            <person name="Bekaert M."/>
        </authorList>
    </citation>
    <scope>NUCLEOTIDE SEQUENCE [LARGE SCALE GENOMIC DNA]</scope>
    <source>
        <strain evidence="5">wild</strain>
    </source>
</reference>
<keyword evidence="1" id="KW-0175">Coiled coil</keyword>